<evidence type="ECO:0000256" key="2">
    <source>
        <dbReference type="ARBA" id="ARBA00012652"/>
    </source>
</evidence>
<dbReference type="Gene3D" id="1.50.10.10">
    <property type="match status" value="1"/>
</dbReference>
<evidence type="ECO:0000259" key="6">
    <source>
        <dbReference type="Pfam" id="PF08531"/>
    </source>
</evidence>
<comment type="catalytic activity">
    <reaction evidence="1">
        <text>Hydrolysis of terminal non-reducing alpha-L-rhamnose residues in alpha-L-rhamnosides.</text>
        <dbReference type="EC" id="3.2.1.40"/>
    </reaction>
</comment>
<evidence type="ECO:0000313" key="9">
    <source>
        <dbReference type="EMBL" id="TCD00199.1"/>
    </source>
</evidence>
<dbReference type="Gene3D" id="2.60.40.10">
    <property type="entry name" value="Immunoglobulins"/>
    <property type="match status" value="1"/>
</dbReference>
<protein>
    <recommendedName>
        <fullName evidence="2">alpha-L-rhamnosidase</fullName>
        <ecNumber evidence="2">3.2.1.40</ecNumber>
    </recommendedName>
</protein>
<feature type="domain" description="Bacterial alpha-L-rhamnosidase N-terminal" evidence="6">
    <location>
        <begin position="194"/>
        <end position="362"/>
    </location>
</feature>
<keyword evidence="10" id="KW-1185">Reference proteome</keyword>
<dbReference type="Gene3D" id="2.60.420.10">
    <property type="entry name" value="Maltose phosphorylase, domain 3"/>
    <property type="match status" value="1"/>
</dbReference>
<dbReference type="Pfam" id="PF17389">
    <property type="entry name" value="Bac_rhamnosid6H"/>
    <property type="match status" value="1"/>
</dbReference>
<feature type="domain" description="Alpha-L-rhamnosidase six-hairpin glycosidase" evidence="7">
    <location>
        <begin position="484"/>
        <end position="818"/>
    </location>
</feature>
<dbReference type="PANTHER" id="PTHR33307:SF11">
    <property type="entry name" value="ALPHA-L-RHAMNOSIDASE"/>
    <property type="match status" value="1"/>
</dbReference>
<dbReference type="InterPro" id="IPR013737">
    <property type="entry name" value="Bac_rhamnosid_N"/>
</dbReference>
<feature type="signal peptide" evidence="4">
    <location>
        <begin position="1"/>
        <end position="24"/>
    </location>
</feature>
<evidence type="ECO:0000259" key="8">
    <source>
        <dbReference type="Pfam" id="PF17390"/>
    </source>
</evidence>
<dbReference type="Proteomes" id="UP000293347">
    <property type="component" value="Unassembled WGS sequence"/>
</dbReference>
<sequence length="934" mass="103300">MKPFRHIIAALCAFSLIPILTCSAADNSADAPKILSLTCEYRVNPTGVTATSPKLSWKFSSVARNVTQSAYQVLVSADQSALNKDKGVVWDSGKILSDASIQVSYAGKPLQAGKAYYYKVRIWDNKGRASAWSAVAFWQMGLMGTADWKAAKWIGYEELPQAERVVPAIHMRSDLAEKNDVLPLLRKQFSVARKVKKATAFVSGLGHFELSMNGVKVGDHFLDPGWTEYDKEALYVTFDVTKNLKKGGNAVGVVLGNGFYFIPRDKRYRKITGAYGYPKMICRLLIEYSDGSEENVISDESWKAAPSPITYTSIYGGEDYNATLEQKGWDTFGFDDVKWKHAVLVKAIPMLSSQMAEPLKVFENFSPVKITQVKPGVWVYDMGQNASAIPAISVKGRYGAVVRISPAELLNKDGTVNQSASGDPHYYEYTLKGGDVENWQPKFTYYGFRYIQVEGAVPDKETNAEGKPVVVAMKSLHVRNAAKRAGSFTSSNDLFNKTNTLIDWAIKSNMVSVFTDCPHREKLGWLEQAHLMGASVQYNYEVAALNRKIVDDMIAGQTNDGLIPDITPEYVHFDGGFRDSPEWGSSGIIVPWYMYEWYGDRDVLVKAYPMMEKYIVYLQSKAKDDILSHGLGDWFDIGPNSPGEAQLTPKSLTATAIYYYNISILKQIAKVLGKTEDIGKYDAWAAKVYIAFNKAFFNKQTKQYSTGSQTANAMAVYMGLVDPSDKQAVVDNLVAEIKGRGNSLTAGDIGYRYVLQVLDDAGRSDVIYDMNSRSDVPGYGWQLAHGATALTESWQAYGFVSNNHFMLGHLMEWLYTGVGGIRAVKESIAYKTFEIRPQVVGNLTSAKVTYESPYGHVLSSWKKDAEGFSIDVEVPANSSAVVLLPYAAGDVVFEGAVRFKEGLKNGINVKSVDRKTVSVTVGSGKYSFKVKQAN</sequence>
<dbReference type="Pfam" id="PF17390">
    <property type="entry name" value="Bac_rhamnosid_C"/>
    <property type="match status" value="1"/>
</dbReference>
<dbReference type="Pfam" id="PF05592">
    <property type="entry name" value="Bac_rhamnosid"/>
    <property type="match status" value="1"/>
</dbReference>
<dbReference type="PANTHER" id="PTHR33307">
    <property type="entry name" value="ALPHA-RHAMNOSIDASE (EUROFUNG)"/>
    <property type="match status" value="1"/>
</dbReference>
<evidence type="ECO:0000259" key="7">
    <source>
        <dbReference type="Pfam" id="PF17389"/>
    </source>
</evidence>
<dbReference type="InterPro" id="IPR035396">
    <property type="entry name" value="Bac_rhamnosid6H"/>
</dbReference>
<evidence type="ECO:0000256" key="3">
    <source>
        <dbReference type="ARBA" id="ARBA00022801"/>
    </source>
</evidence>
<dbReference type="AlphaFoldDB" id="A0A4R0NJ08"/>
<dbReference type="RefSeq" id="WP_131597054.1">
    <property type="nucleotide sequence ID" value="NZ_SJSL01000004.1"/>
</dbReference>
<evidence type="ECO:0000259" key="5">
    <source>
        <dbReference type="Pfam" id="PF05592"/>
    </source>
</evidence>
<evidence type="ECO:0000256" key="1">
    <source>
        <dbReference type="ARBA" id="ARBA00001445"/>
    </source>
</evidence>
<dbReference type="GO" id="GO:0005975">
    <property type="term" value="P:carbohydrate metabolic process"/>
    <property type="evidence" value="ECO:0007669"/>
    <property type="project" value="InterPro"/>
</dbReference>
<dbReference type="InterPro" id="IPR008928">
    <property type="entry name" value="6-hairpin_glycosidase_sf"/>
</dbReference>
<dbReference type="InterPro" id="IPR016007">
    <property type="entry name" value="Alpha_rhamnosid"/>
</dbReference>
<evidence type="ECO:0000256" key="4">
    <source>
        <dbReference type="SAM" id="SignalP"/>
    </source>
</evidence>
<dbReference type="EC" id="3.2.1.40" evidence="2"/>
<dbReference type="InterPro" id="IPR035398">
    <property type="entry name" value="Bac_rhamnosid_C"/>
</dbReference>
<dbReference type="GO" id="GO:0030596">
    <property type="term" value="F:alpha-L-rhamnosidase activity"/>
    <property type="evidence" value="ECO:0007669"/>
    <property type="project" value="UniProtKB-EC"/>
</dbReference>
<accession>A0A4R0NJ08</accession>
<dbReference type="InterPro" id="IPR008902">
    <property type="entry name" value="Rhamnosid_concanavalin"/>
</dbReference>
<feature type="domain" description="Alpha-L-rhamnosidase concanavalin-like" evidence="5">
    <location>
        <begin position="372"/>
        <end position="461"/>
    </location>
</feature>
<dbReference type="SUPFAM" id="SSF48208">
    <property type="entry name" value="Six-hairpin glycosidases"/>
    <property type="match status" value="1"/>
</dbReference>
<dbReference type="InterPro" id="IPR013783">
    <property type="entry name" value="Ig-like_fold"/>
</dbReference>
<dbReference type="InterPro" id="IPR012341">
    <property type="entry name" value="6hp_glycosidase-like_sf"/>
</dbReference>
<dbReference type="Gene3D" id="2.60.120.260">
    <property type="entry name" value="Galactose-binding domain-like"/>
    <property type="match status" value="2"/>
</dbReference>
<dbReference type="PIRSF" id="PIRSF010631">
    <property type="entry name" value="A-rhamnsds"/>
    <property type="match status" value="1"/>
</dbReference>
<gene>
    <name evidence="9" type="ORF">EZ437_15925</name>
</gene>
<dbReference type="EMBL" id="SJSL01000004">
    <property type="protein sequence ID" value="TCD00199.1"/>
    <property type="molecule type" value="Genomic_DNA"/>
</dbReference>
<dbReference type="OrthoDB" id="9766741at2"/>
<comment type="caution">
    <text evidence="9">The sequence shown here is derived from an EMBL/GenBank/DDBJ whole genome shotgun (WGS) entry which is preliminary data.</text>
</comment>
<feature type="chain" id="PRO_5020595217" description="alpha-L-rhamnosidase" evidence="4">
    <location>
        <begin position="25"/>
        <end position="934"/>
    </location>
</feature>
<organism evidence="9 10">
    <name type="scientific">Pedobacter psychroterrae</name>
    <dbReference type="NCBI Taxonomy" id="2530453"/>
    <lineage>
        <taxon>Bacteria</taxon>
        <taxon>Pseudomonadati</taxon>
        <taxon>Bacteroidota</taxon>
        <taxon>Sphingobacteriia</taxon>
        <taxon>Sphingobacteriales</taxon>
        <taxon>Sphingobacteriaceae</taxon>
        <taxon>Pedobacter</taxon>
    </lineage>
</organism>
<dbReference type="Pfam" id="PF25788">
    <property type="entry name" value="Ig_Rha78A_N"/>
    <property type="match status" value="1"/>
</dbReference>
<name>A0A4R0NJ08_9SPHI</name>
<keyword evidence="3" id="KW-0378">Hydrolase</keyword>
<proteinExistence type="predicted"/>
<reference evidence="9 10" key="1">
    <citation type="submission" date="2019-02" db="EMBL/GenBank/DDBJ databases">
        <title>Pedobacter sp. RP-1-14 sp. nov., isolated from Arctic soil.</title>
        <authorList>
            <person name="Dahal R.H."/>
        </authorList>
    </citation>
    <scope>NUCLEOTIDE SEQUENCE [LARGE SCALE GENOMIC DNA]</scope>
    <source>
        <strain evidence="9 10">RP-1-14</strain>
    </source>
</reference>
<feature type="domain" description="Alpha-L-rhamnosidase C-terminal" evidence="8">
    <location>
        <begin position="820"/>
        <end position="890"/>
    </location>
</feature>
<keyword evidence="4" id="KW-0732">Signal</keyword>
<dbReference type="Pfam" id="PF08531">
    <property type="entry name" value="Bac_rhamnosid_N"/>
    <property type="match status" value="1"/>
</dbReference>
<evidence type="ECO:0000313" key="10">
    <source>
        <dbReference type="Proteomes" id="UP000293347"/>
    </source>
</evidence>